<reference evidence="2 3" key="1">
    <citation type="submission" date="2018-02" db="EMBL/GenBank/DDBJ databases">
        <title>Bacteriophage NCPPB3778 and a type I-E CRISPR drive the evolution of the US Biological Select Agent, Rathayibacter toxicus.</title>
        <authorList>
            <person name="Davis E.W.II."/>
            <person name="Tabima J.F."/>
            <person name="Weisberg A.J."/>
            <person name="Lopes L.D."/>
            <person name="Wiseman M.S."/>
            <person name="Wiseman M.S."/>
            <person name="Pupko T."/>
            <person name="Belcher M.S."/>
            <person name="Sechler A.J."/>
            <person name="Tancos M.A."/>
            <person name="Schroeder B.K."/>
            <person name="Murray T.D."/>
            <person name="Luster D.G."/>
            <person name="Schneider W.L."/>
            <person name="Rogers E."/>
            <person name="Andreote F.D."/>
            <person name="Grunwald N.J."/>
            <person name="Putnam M.L."/>
            <person name="Chang J.H."/>
        </authorList>
    </citation>
    <scope>NUCLEOTIDE SEQUENCE [LARGE SCALE GENOMIC DNA]</scope>
    <source>
        <strain evidence="2 3">AY1B3</strain>
    </source>
</reference>
<evidence type="ECO:0000313" key="3">
    <source>
        <dbReference type="Proteomes" id="UP000239241"/>
    </source>
</evidence>
<evidence type="ECO:0000256" key="1">
    <source>
        <dbReference type="SAM" id="MobiDB-lite"/>
    </source>
</evidence>
<gene>
    <name evidence="2" type="ORF">C5E16_06515</name>
</gene>
<evidence type="ECO:0000313" key="2">
    <source>
        <dbReference type="EMBL" id="PPF68519.1"/>
    </source>
</evidence>
<name>A0A2S5VUW6_9MICO</name>
<protein>
    <submittedName>
        <fullName evidence="2">Uncharacterized protein</fullName>
    </submittedName>
</protein>
<dbReference type="Proteomes" id="UP000239241">
    <property type="component" value="Unassembled WGS sequence"/>
</dbReference>
<accession>A0A2S5VUW6</accession>
<sequence length="108" mass="11864">MDPDHIEGLGTISLELLWPEDHAWALGAKIDFDSTVIGGTHELINAILADHRFEAFEVAEDDDLSWNGDRINHPTPTIPERPLAQNECPKGDPLPDGSSGEQIRDEGL</sequence>
<dbReference type="EMBL" id="PSXY01000008">
    <property type="protein sequence ID" value="PPF68519.1"/>
    <property type="molecule type" value="Genomic_DNA"/>
</dbReference>
<comment type="caution">
    <text evidence="2">The sequence shown here is derived from an EMBL/GenBank/DDBJ whole genome shotgun (WGS) entry which is preliminary data.</text>
</comment>
<proteinExistence type="predicted"/>
<organism evidence="2 3">
    <name type="scientific">Clavibacter michiganensis</name>
    <dbReference type="NCBI Taxonomy" id="28447"/>
    <lineage>
        <taxon>Bacteria</taxon>
        <taxon>Bacillati</taxon>
        <taxon>Actinomycetota</taxon>
        <taxon>Actinomycetes</taxon>
        <taxon>Micrococcales</taxon>
        <taxon>Microbacteriaceae</taxon>
        <taxon>Clavibacter</taxon>
    </lineage>
</organism>
<dbReference type="AlphaFoldDB" id="A0A2S5VUW6"/>
<feature type="region of interest" description="Disordered" evidence="1">
    <location>
        <begin position="65"/>
        <end position="108"/>
    </location>
</feature>